<evidence type="ECO:0000256" key="6">
    <source>
        <dbReference type="ARBA" id="ARBA00023180"/>
    </source>
</evidence>
<dbReference type="Proteomes" id="UP000284842">
    <property type="component" value="Unassembled WGS sequence"/>
</dbReference>
<keyword evidence="6" id="KW-0325">Glycoprotein</keyword>
<accession>A0A409W996</accession>
<evidence type="ECO:0000259" key="8">
    <source>
        <dbReference type="PROSITE" id="PS51212"/>
    </source>
</evidence>
<dbReference type="EMBL" id="NHTK01005702">
    <property type="protein sequence ID" value="PPQ75087.1"/>
    <property type="molecule type" value="Genomic_DNA"/>
</dbReference>
<keyword evidence="10" id="KW-1185">Reference proteome</keyword>
<keyword evidence="3 7" id="KW-0732">Signal</keyword>
<comment type="subcellular location">
    <subcellularLocation>
        <location evidence="1">Membrane</location>
        <topology evidence="1">Single-pass membrane protein</topology>
    </subcellularLocation>
</comment>
<keyword evidence="2" id="KW-0812">Transmembrane</keyword>
<dbReference type="InParanoid" id="A0A409W996"/>
<dbReference type="GO" id="GO:0005886">
    <property type="term" value="C:plasma membrane"/>
    <property type="evidence" value="ECO:0007669"/>
    <property type="project" value="TreeGrafter"/>
</dbReference>
<protein>
    <recommendedName>
        <fullName evidence="8">WSC domain-containing protein</fullName>
    </recommendedName>
</protein>
<evidence type="ECO:0000256" key="2">
    <source>
        <dbReference type="ARBA" id="ARBA00022692"/>
    </source>
</evidence>
<keyword evidence="4" id="KW-1133">Transmembrane helix</keyword>
<keyword evidence="5" id="KW-0472">Membrane</keyword>
<feature type="domain" description="WSC" evidence="8">
    <location>
        <begin position="51"/>
        <end position="145"/>
    </location>
</feature>
<evidence type="ECO:0000313" key="10">
    <source>
        <dbReference type="Proteomes" id="UP000284842"/>
    </source>
</evidence>
<name>A0A409W996_9AGAR</name>
<reference evidence="9 10" key="1">
    <citation type="journal article" date="2018" name="Evol. Lett.">
        <title>Horizontal gene cluster transfer increased hallucinogenic mushroom diversity.</title>
        <authorList>
            <person name="Reynolds H.T."/>
            <person name="Vijayakumar V."/>
            <person name="Gluck-Thaler E."/>
            <person name="Korotkin H.B."/>
            <person name="Matheny P.B."/>
            <person name="Slot J.C."/>
        </authorList>
    </citation>
    <scope>NUCLEOTIDE SEQUENCE [LARGE SCALE GENOMIC DNA]</scope>
    <source>
        <strain evidence="9 10">2629</strain>
    </source>
</reference>
<gene>
    <name evidence="9" type="ORF">CVT24_010152</name>
</gene>
<feature type="signal peptide" evidence="7">
    <location>
        <begin position="1"/>
        <end position="21"/>
    </location>
</feature>
<dbReference type="AlphaFoldDB" id="A0A409W996"/>
<evidence type="ECO:0000256" key="4">
    <source>
        <dbReference type="ARBA" id="ARBA00022989"/>
    </source>
</evidence>
<proteinExistence type="predicted"/>
<evidence type="ECO:0000256" key="3">
    <source>
        <dbReference type="ARBA" id="ARBA00022729"/>
    </source>
</evidence>
<dbReference type="PANTHER" id="PTHR24269:SF16">
    <property type="entry name" value="PROTEIN SLG1"/>
    <property type="match status" value="1"/>
</dbReference>
<sequence>MFSVLQVVAWLSCSTLLYVQAYAVRELNNAASTPSMTAVAATPTIPQTAGTFQYKGCFEDAVLTTFRTLANGVSVSGAFNVESCTAACKAAGFPLAGLEYGQECWCDTYMEIVSPVPDRECNKVCVGDATEFCGNGNRLAVYQDTAATPPNPQTCLTNFQLPLLNVYMQWVPTTGGAASILTAFPITGDGSVESLSGEKNTLALIVSQTFHSLRFHVKW</sequence>
<comment type="caution">
    <text evidence="9">The sequence shown here is derived from an EMBL/GenBank/DDBJ whole genome shotgun (WGS) entry which is preliminary data.</text>
</comment>
<evidence type="ECO:0000256" key="5">
    <source>
        <dbReference type="ARBA" id="ARBA00023136"/>
    </source>
</evidence>
<dbReference type="OrthoDB" id="5985073at2759"/>
<evidence type="ECO:0000313" key="9">
    <source>
        <dbReference type="EMBL" id="PPQ75087.1"/>
    </source>
</evidence>
<feature type="chain" id="PRO_5019010306" description="WSC domain-containing protein" evidence="7">
    <location>
        <begin position="22"/>
        <end position="219"/>
    </location>
</feature>
<dbReference type="InterPro" id="IPR002889">
    <property type="entry name" value="WSC_carb-bd"/>
</dbReference>
<evidence type="ECO:0000256" key="7">
    <source>
        <dbReference type="SAM" id="SignalP"/>
    </source>
</evidence>
<dbReference type="PANTHER" id="PTHR24269">
    <property type="entry name" value="KREMEN PROTEIN"/>
    <property type="match status" value="1"/>
</dbReference>
<organism evidence="9 10">
    <name type="scientific">Panaeolus cyanescens</name>
    <dbReference type="NCBI Taxonomy" id="181874"/>
    <lineage>
        <taxon>Eukaryota</taxon>
        <taxon>Fungi</taxon>
        <taxon>Dikarya</taxon>
        <taxon>Basidiomycota</taxon>
        <taxon>Agaricomycotina</taxon>
        <taxon>Agaricomycetes</taxon>
        <taxon>Agaricomycetidae</taxon>
        <taxon>Agaricales</taxon>
        <taxon>Agaricineae</taxon>
        <taxon>Galeropsidaceae</taxon>
        <taxon>Panaeolus</taxon>
    </lineage>
</organism>
<dbReference type="InterPro" id="IPR051836">
    <property type="entry name" value="Kremen_rcpt"/>
</dbReference>
<dbReference type="PROSITE" id="PS51212">
    <property type="entry name" value="WSC"/>
    <property type="match status" value="1"/>
</dbReference>
<dbReference type="Pfam" id="PF01822">
    <property type="entry name" value="WSC"/>
    <property type="match status" value="1"/>
</dbReference>
<dbReference type="STRING" id="181874.A0A409W996"/>
<dbReference type="SMART" id="SM00321">
    <property type="entry name" value="WSC"/>
    <property type="match status" value="1"/>
</dbReference>
<evidence type="ECO:0000256" key="1">
    <source>
        <dbReference type="ARBA" id="ARBA00004167"/>
    </source>
</evidence>